<proteinExistence type="predicted"/>
<reference evidence="3" key="1">
    <citation type="submission" date="2022-02" db="EMBL/GenBank/DDBJ databases">
        <authorList>
            <person name="Lee M."/>
            <person name="Kim S.-J."/>
            <person name="Jung M.-Y."/>
        </authorList>
    </citation>
    <scope>NUCLEOTIDE SEQUENCE</scope>
    <source>
        <strain evidence="3">JHP9</strain>
    </source>
</reference>
<dbReference type="Proteomes" id="UP001203761">
    <property type="component" value="Unassembled WGS sequence"/>
</dbReference>
<evidence type="ECO:0000313" key="3">
    <source>
        <dbReference type="EMBL" id="MCL6423234.1"/>
    </source>
</evidence>
<name>A0ABT0R0F4_9MICO</name>
<dbReference type="EMBL" id="JAKNCJ010000002">
    <property type="protein sequence ID" value="MCL6423234.1"/>
    <property type="molecule type" value="Genomic_DNA"/>
</dbReference>
<dbReference type="PANTHER" id="PTHR12526:SF510">
    <property type="entry name" value="D-INOSITOL 3-PHOSPHATE GLYCOSYLTRANSFERASE"/>
    <property type="match status" value="1"/>
</dbReference>
<keyword evidence="2" id="KW-0808">Transferase</keyword>
<protein>
    <submittedName>
        <fullName evidence="3">Glycosyltransferase family 4 protein</fullName>
    </submittedName>
</protein>
<keyword evidence="4" id="KW-1185">Reference proteome</keyword>
<dbReference type="SUPFAM" id="SSF53756">
    <property type="entry name" value="UDP-Glycosyltransferase/glycogen phosphorylase"/>
    <property type="match status" value="1"/>
</dbReference>
<evidence type="ECO:0000313" key="4">
    <source>
        <dbReference type="Proteomes" id="UP001203761"/>
    </source>
</evidence>
<keyword evidence="1" id="KW-0328">Glycosyltransferase</keyword>
<evidence type="ECO:0000256" key="1">
    <source>
        <dbReference type="ARBA" id="ARBA00022676"/>
    </source>
</evidence>
<sequence length="349" mass="37259">MNAARIAIATNNGDMGGGEVMLLNIAEALRFSGIAVTVVGPREPGGLVEAAEERGFSTTVLPASGRAAYMVQLALWRLRNLRVPLWCNGLVPSAATAGLGPRLVHLHIIPEGANALVARVARLGARRVLVPSRFMAREIPGTHVLENWTEDLQRAVRRPALQEGGPVRIGFLGRLIRDKGADVLARAVRELIEVDGLDIRLVLAGENRFGSPEDDRALAAALDGIESHVERLGWTDRDAFFAGVDLAVFPSVFPEPFGLVAAEAMASGTPFVISDAGGLAEVAGPDHPWVARAGDHRHLAAAIRSALPVLQDPEQRAAMLGAARARWEELYSPPEGARRVQRLLSSLVG</sequence>
<dbReference type="CDD" id="cd03801">
    <property type="entry name" value="GT4_PimA-like"/>
    <property type="match status" value="1"/>
</dbReference>
<gene>
    <name evidence="3" type="ORF">Bequi_07525</name>
</gene>
<evidence type="ECO:0000256" key="2">
    <source>
        <dbReference type="ARBA" id="ARBA00022679"/>
    </source>
</evidence>
<dbReference type="PANTHER" id="PTHR12526">
    <property type="entry name" value="GLYCOSYLTRANSFERASE"/>
    <property type="match status" value="1"/>
</dbReference>
<dbReference type="Pfam" id="PF13692">
    <property type="entry name" value="Glyco_trans_1_4"/>
    <property type="match status" value="1"/>
</dbReference>
<dbReference type="Gene3D" id="3.40.50.2000">
    <property type="entry name" value="Glycogen Phosphorylase B"/>
    <property type="match status" value="2"/>
</dbReference>
<comment type="caution">
    <text evidence="3">The sequence shown here is derived from an EMBL/GenBank/DDBJ whole genome shotgun (WGS) entry which is preliminary data.</text>
</comment>
<dbReference type="RefSeq" id="WP_249737321.1">
    <property type="nucleotide sequence ID" value="NZ_JAKNCJ010000002.1"/>
</dbReference>
<accession>A0ABT0R0F4</accession>
<organism evidence="3 4">
    <name type="scientific">Brachybacterium equifaecis</name>
    <dbReference type="NCBI Taxonomy" id="2910770"/>
    <lineage>
        <taxon>Bacteria</taxon>
        <taxon>Bacillati</taxon>
        <taxon>Actinomycetota</taxon>
        <taxon>Actinomycetes</taxon>
        <taxon>Micrococcales</taxon>
        <taxon>Dermabacteraceae</taxon>
        <taxon>Brachybacterium</taxon>
    </lineage>
</organism>